<dbReference type="STRING" id="1237085.Ngar_c05670"/>
<comment type="similarity">
    <text evidence="7">Belongs to the PPase family.</text>
</comment>
<dbReference type="HOGENOM" id="CLU_073198_1_0_2"/>
<evidence type="ECO:0000313" key="8">
    <source>
        <dbReference type="EMBL" id="AFU57510.1"/>
    </source>
</evidence>
<dbReference type="NCBIfam" id="NF002317">
    <property type="entry name" value="PRK01250.1"/>
    <property type="match status" value="1"/>
</dbReference>
<reference evidence="8 9" key="1">
    <citation type="journal article" date="2012" name="Environ. Microbiol.">
        <title>The genome of the ammonia-oxidizing Candidatus Nitrososphaera gargensis: insights into metabolic versatility and environmental adaptations.</title>
        <authorList>
            <person name="Spang A."/>
            <person name="Poehlein A."/>
            <person name="Offre P."/>
            <person name="Zumbragel S."/>
            <person name="Haider S."/>
            <person name="Rychlik N."/>
            <person name="Nowka B."/>
            <person name="Schmeisser C."/>
            <person name="Lebedeva E.V."/>
            <person name="Rattei T."/>
            <person name="Bohm C."/>
            <person name="Schmid M."/>
            <person name="Galushko A."/>
            <person name="Hatzenpichler R."/>
            <person name="Weinmaier T."/>
            <person name="Daniel R."/>
            <person name="Schleper C."/>
            <person name="Spieck E."/>
            <person name="Streit W."/>
            <person name="Wagner M."/>
        </authorList>
    </citation>
    <scope>NUCLEOTIDE SEQUENCE [LARGE SCALE GENOMIC DNA]</scope>
    <source>
        <strain evidence="9">Ga9.2</strain>
    </source>
</reference>
<accession>K0ICW7</accession>
<dbReference type="GO" id="GO:0000287">
    <property type="term" value="F:magnesium ion binding"/>
    <property type="evidence" value="ECO:0007669"/>
    <property type="project" value="UniProtKB-UniRule"/>
</dbReference>
<dbReference type="PANTHER" id="PTHR10286">
    <property type="entry name" value="INORGANIC PYROPHOSPHATASE"/>
    <property type="match status" value="1"/>
</dbReference>
<keyword evidence="5 7" id="KW-0460">Magnesium</keyword>
<dbReference type="SUPFAM" id="SSF50324">
    <property type="entry name" value="Inorganic pyrophosphatase"/>
    <property type="match status" value="1"/>
</dbReference>
<name>K0ICW7_NITGG</name>
<dbReference type="InterPro" id="IPR008162">
    <property type="entry name" value="Pyrophosphatase"/>
</dbReference>
<proteinExistence type="inferred from homology"/>
<dbReference type="PROSITE" id="PS00387">
    <property type="entry name" value="PPASE"/>
    <property type="match status" value="1"/>
</dbReference>
<dbReference type="AlphaFoldDB" id="K0ICW7"/>
<evidence type="ECO:0000256" key="1">
    <source>
        <dbReference type="ARBA" id="ARBA00001946"/>
    </source>
</evidence>
<feature type="binding site" evidence="7">
    <location>
        <position position="74"/>
    </location>
    <ligand>
        <name>Mg(2+)</name>
        <dbReference type="ChEBI" id="CHEBI:18420"/>
        <label>2</label>
    </ligand>
</feature>
<feature type="binding site" evidence="7">
    <location>
        <position position="74"/>
    </location>
    <ligand>
        <name>Mg(2+)</name>
        <dbReference type="ChEBI" id="CHEBI:18420"/>
        <label>1</label>
    </ligand>
</feature>
<protein>
    <recommendedName>
        <fullName evidence="7">Inorganic pyrophosphatase</fullName>
        <ecNumber evidence="7">3.6.1.1</ecNumber>
    </recommendedName>
    <alternativeName>
        <fullName evidence="7">Pyrophosphate phospho-hydrolase</fullName>
        <shortName evidence="7">PPase</shortName>
    </alternativeName>
</protein>
<dbReference type="Pfam" id="PF00719">
    <property type="entry name" value="Pyrophosphatase"/>
    <property type="match status" value="1"/>
</dbReference>
<evidence type="ECO:0000256" key="5">
    <source>
        <dbReference type="ARBA" id="ARBA00022842"/>
    </source>
</evidence>
<dbReference type="FunFam" id="3.90.80.10:FF:000003">
    <property type="entry name" value="Inorganic pyrophosphatase"/>
    <property type="match status" value="1"/>
</dbReference>
<gene>
    <name evidence="7 8" type="primary">ppa</name>
    <name evidence="8" type="ordered locus">Ngar_c05670</name>
</gene>
<evidence type="ECO:0000256" key="7">
    <source>
        <dbReference type="HAMAP-Rule" id="MF_00209"/>
    </source>
</evidence>
<feature type="binding site" evidence="7">
    <location>
        <position position="47"/>
    </location>
    <ligand>
        <name>substrate</name>
    </ligand>
</feature>
<feature type="binding site" evidence="7">
    <location>
        <position position="106"/>
    </location>
    <ligand>
        <name>Mg(2+)</name>
        <dbReference type="ChEBI" id="CHEBI:18420"/>
        <label>1</label>
    </ligand>
</feature>
<dbReference type="HAMAP" id="MF_00209">
    <property type="entry name" value="Inorganic_PPase"/>
    <property type="match status" value="1"/>
</dbReference>
<dbReference type="EC" id="3.6.1.1" evidence="7"/>
<evidence type="ECO:0000256" key="6">
    <source>
        <dbReference type="ARBA" id="ARBA00047820"/>
    </source>
</evidence>
<keyword evidence="2 7" id="KW-0963">Cytoplasm</keyword>
<dbReference type="KEGG" id="nga:Ngar_c05670"/>
<evidence type="ECO:0000256" key="3">
    <source>
        <dbReference type="ARBA" id="ARBA00022723"/>
    </source>
</evidence>
<dbReference type="RefSeq" id="WP_015018056.1">
    <property type="nucleotide sequence ID" value="NC_018719.1"/>
</dbReference>
<keyword evidence="9" id="KW-1185">Reference proteome</keyword>
<dbReference type="FunCoup" id="K0ICW7">
    <property type="interactions" value="91"/>
</dbReference>
<sequence length="187" mass="20861">MHIPHFVHTKNLPSGTPDEINVVIEVPKGSSIKYELDAETGAVFVDRRLFTTMVYPCNYGFIPRTLEGDGDPVDVLVLGDYQVVPMSVIRATPVGVLLTEDEEGPDAKVIAAPIAKIDPSFAGVKDIGDVPRYILNQIEHFFEHYKELEDGKYVKVKGWKPQQVAKTKISEAIERFRAQEEKVVKAP</sequence>
<comment type="subcellular location">
    <subcellularLocation>
        <location evidence="7">Cytoplasm</location>
    </subcellularLocation>
</comment>
<dbReference type="CDD" id="cd00412">
    <property type="entry name" value="pyrophosphatase"/>
    <property type="match status" value="1"/>
</dbReference>
<dbReference type="EMBL" id="CP002408">
    <property type="protein sequence ID" value="AFU57510.1"/>
    <property type="molecule type" value="Genomic_DNA"/>
</dbReference>
<feature type="binding site" evidence="7">
    <location>
        <position position="33"/>
    </location>
    <ligand>
        <name>substrate</name>
    </ligand>
</feature>
<feature type="binding site" evidence="7">
    <location>
        <position position="145"/>
    </location>
    <ligand>
        <name>substrate</name>
    </ligand>
</feature>
<comment type="cofactor">
    <cofactor evidence="1 7">
        <name>Mg(2+)</name>
        <dbReference type="ChEBI" id="CHEBI:18420"/>
    </cofactor>
</comment>
<dbReference type="GO" id="GO:0006796">
    <property type="term" value="P:phosphate-containing compound metabolic process"/>
    <property type="evidence" value="ECO:0007669"/>
    <property type="project" value="InterPro"/>
</dbReference>
<dbReference type="GO" id="GO:0004427">
    <property type="term" value="F:inorganic diphosphate phosphatase activity"/>
    <property type="evidence" value="ECO:0007669"/>
    <property type="project" value="UniProtKB-UniRule"/>
</dbReference>
<dbReference type="GeneID" id="13796741"/>
<keyword evidence="4 7" id="KW-0378">Hydrolase</keyword>
<keyword evidence="3 7" id="KW-0479">Metal-binding</keyword>
<dbReference type="GO" id="GO:0005737">
    <property type="term" value="C:cytoplasm"/>
    <property type="evidence" value="ECO:0007669"/>
    <property type="project" value="UniProtKB-SubCell"/>
</dbReference>
<evidence type="ECO:0000313" key="9">
    <source>
        <dbReference type="Proteomes" id="UP000008037"/>
    </source>
</evidence>
<evidence type="ECO:0000256" key="2">
    <source>
        <dbReference type="ARBA" id="ARBA00022490"/>
    </source>
</evidence>
<comment type="function">
    <text evidence="7">Catalyzes the hydrolysis of inorganic pyrophosphate (PPi) forming two phosphate ions.</text>
</comment>
<dbReference type="InterPro" id="IPR036649">
    <property type="entry name" value="Pyrophosphatase_sf"/>
</dbReference>
<dbReference type="PATRIC" id="fig|1237085.11.peg.543"/>
<evidence type="ECO:0000256" key="4">
    <source>
        <dbReference type="ARBA" id="ARBA00022801"/>
    </source>
</evidence>
<dbReference type="Proteomes" id="UP000008037">
    <property type="component" value="Chromosome"/>
</dbReference>
<feature type="binding site" evidence="7">
    <location>
        <position position="69"/>
    </location>
    <ligand>
        <name>Mg(2+)</name>
        <dbReference type="ChEBI" id="CHEBI:18420"/>
        <label>1</label>
    </ligand>
</feature>
<feature type="binding site" evidence="7">
    <location>
        <position position="59"/>
    </location>
    <ligand>
        <name>substrate</name>
    </ligand>
</feature>
<dbReference type="Gene3D" id="3.90.80.10">
    <property type="entry name" value="Inorganic pyrophosphatase"/>
    <property type="match status" value="1"/>
</dbReference>
<dbReference type="InParanoid" id="K0ICW7"/>
<comment type="subunit">
    <text evidence="7">Homohexamer.</text>
</comment>
<organism evidence="8 9">
    <name type="scientific">Nitrososphaera gargensis (strain Ga9.2)</name>
    <dbReference type="NCBI Taxonomy" id="1237085"/>
    <lineage>
        <taxon>Archaea</taxon>
        <taxon>Nitrososphaerota</taxon>
        <taxon>Nitrososphaeria</taxon>
        <taxon>Nitrososphaerales</taxon>
        <taxon>Nitrososphaeraceae</taxon>
        <taxon>Nitrososphaera</taxon>
    </lineage>
</organism>
<comment type="catalytic activity">
    <reaction evidence="6 7">
        <text>diphosphate + H2O = 2 phosphate + H(+)</text>
        <dbReference type="Rhea" id="RHEA:24576"/>
        <dbReference type="ChEBI" id="CHEBI:15377"/>
        <dbReference type="ChEBI" id="CHEBI:15378"/>
        <dbReference type="ChEBI" id="CHEBI:33019"/>
        <dbReference type="ChEBI" id="CHEBI:43474"/>
        <dbReference type="EC" id="3.6.1.1"/>
    </reaction>
</comment>